<name>A0A0H2RVA0_9AGAM</name>
<evidence type="ECO:0000313" key="1">
    <source>
        <dbReference type="EMBL" id="KLO15507.1"/>
    </source>
</evidence>
<dbReference type="Proteomes" id="UP000053477">
    <property type="component" value="Unassembled WGS sequence"/>
</dbReference>
<dbReference type="EMBL" id="KQ085928">
    <property type="protein sequence ID" value="KLO15507.1"/>
    <property type="molecule type" value="Genomic_DNA"/>
</dbReference>
<proteinExistence type="predicted"/>
<sequence>MARKVLEIEAGGKIYLRSTITYGDHAVSSLQSSEMAEREDPRRVRFPATYHRRGTRKIGLDWMDASGCKSAAYNVNWPVREKLSRGAQPFILKVMPVTYVQTLVAVGHWATPSNLKLHCDLSQPKMTNFGWFYRRSALSAPCRDVLSNRRIIFAEVSLRLSRSDFGTVVDRPDNLALTKFFGMQELLLRAQTLSITLLTQQALRQAVPPTSP</sequence>
<dbReference type="AlphaFoldDB" id="A0A0H2RVA0"/>
<keyword evidence="2" id="KW-1185">Reference proteome</keyword>
<dbReference type="InParanoid" id="A0A0H2RVA0"/>
<organism evidence="1 2">
    <name type="scientific">Schizopora paradoxa</name>
    <dbReference type="NCBI Taxonomy" id="27342"/>
    <lineage>
        <taxon>Eukaryota</taxon>
        <taxon>Fungi</taxon>
        <taxon>Dikarya</taxon>
        <taxon>Basidiomycota</taxon>
        <taxon>Agaricomycotina</taxon>
        <taxon>Agaricomycetes</taxon>
        <taxon>Hymenochaetales</taxon>
        <taxon>Schizoporaceae</taxon>
        <taxon>Schizopora</taxon>
    </lineage>
</organism>
<gene>
    <name evidence="1" type="ORF">SCHPADRAFT_888431</name>
</gene>
<evidence type="ECO:0000313" key="2">
    <source>
        <dbReference type="Proteomes" id="UP000053477"/>
    </source>
</evidence>
<accession>A0A0H2RVA0</accession>
<reference evidence="1 2" key="1">
    <citation type="submission" date="2015-04" db="EMBL/GenBank/DDBJ databases">
        <title>Complete genome sequence of Schizopora paradoxa KUC8140, a cosmopolitan wood degrader in East Asia.</title>
        <authorList>
            <consortium name="DOE Joint Genome Institute"/>
            <person name="Min B."/>
            <person name="Park H."/>
            <person name="Jang Y."/>
            <person name="Kim J.-J."/>
            <person name="Kim K.H."/>
            <person name="Pangilinan J."/>
            <person name="Lipzen A."/>
            <person name="Riley R."/>
            <person name="Grigoriev I.V."/>
            <person name="Spatafora J.W."/>
            <person name="Choi I.-G."/>
        </authorList>
    </citation>
    <scope>NUCLEOTIDE SEQUENCE [LARGE SCALE GENOMIC DNA]</scope>
    <source>
        <strain evidence="1 2">KUC8140</strain>
    </source>
</reference>
<protein>
    <submittedName>
        <fullName evidence="1">Uncharacterized protein</fullName>
    </submittedName>
</protein>